<dbReference type="CDD" id="cd16936">
    <property type="entry name" value="HATPase_RsbW-like"/>
    <property type="match status" value="1"/>
</dbReference>
<dbReference type="Proteomes" id="UP001239267">
    <property type="component" value="Unassembled WGS sequence"/>
</dbReference>
<feature type="domain" description="Histidine kinase/HSP90-like ATPase" evidence="1">
    <location>
        <begin position="43"/>
        <end position="131"/>
    </location>
</feature>
<dbReference type="Gene3D" id="3.30.565.10">
    <property type="entry name" value="Histidine kinase-like ATPase, C-terminal domain"/>
    <property type="match status" value="1"/>
</dbReference>
<proteinExistence type="predicted"/>
<dbReference type="EMBL" id="JAUSTB010000003">
    <property type="protein sequence ID" value="MDQ0145397.1"/>
    <property type="molecule type" value="Genomic_DNA"/>
</dbReference>
<keyword evidence="3" id="KW-1185">Reference proteome</keyword>
<dbReference type="InterPro" id="IPR036890">
    <property type="entry name" value="HATPase_C_sf"/>
</dbReference>
<evidence type="ECO:0000259" key="1">
    <source>
        <dbReference type="Pfam" id="PF13581"/>
    </source>
</evidence>
<keyword evidence="2" id="KW-0418">Kinase</keyword>
<evidence type="ECO:0000313" key="2">
    <source>
        <dbReference type="EMBL" id="MDQ0145397.1"/>
    </source>
</evidence>
<gene>
    <name evidence="2" type="ORF">J2T23_001287</name>
</gene>
<dbReference type="EC" id="2.7.11.1" evidence="2"/>
<dbReference type="RefSeq" id="WP_307358168.1">
    <property type="nucleotide sequence ID" value="NZ_JAUSTB010000003.1"/>
</dbReference>
<reference evidence="2 3" key="1">
    <citation type="submission" date="2023-07" db="EMBL/GenBank/DDBJ databases">
        <title>Sorghum-associated microbial communities from plants grown in Nebraska, USA.</title>
        <authorList>
            <person name="Schachtman D."/>
        </authorList>
    </citation>
    <scope>NUCLEOTIDE SEQUENCE [LARGE SCALE GENOMIC DNA]</scope>
    <source>
        <strain evidence="2 3">DS1001</strain>
    </source>
</reference>
<accession>A0AAJ1SX57</accession>
<dbReference type="AlphaFoldDB" id="A0AAJ1SX57"/>
<keyword evidence="2" id="KW-0808">Transferase</keyword>
<organism evidence="2 3">
    <name type="scientific">Pseudarthrobacter niigatensis</name>
    <dbReference type="NCBI Taxonomy" id="369935"/>
    <lineage>
        <taxon>Bacteria</taxon>
        <taxon>Bacillati</taxon>
        <taxon>Actinomycetota</taxon>
        <taxon>Actinomycetes</taxon>
        <taxon>Micrococcales</taxon>
        <taxon>Micrococcaceae</taxon>
        <taxon>Pseudarthrobacter</taxon>
    </lineage>
</organism>
<dbReference type="GO" id="GO:0004674">
    <property type="term" value="F:protein serine/threonine kinase activity"/>
    <property type="evidence" value="ECO:0007669"/>
    <property type="project" value="UniProtKB-EC"/>
</dbReference>
<name>A0AAJ1SX57_9MICC</name>
<dbReference type="InterPro" id="IPR003594">
    <property type="entry name" value="HATPase_dom"/>
</dbReference>
<protein>
    <submittedName>
        <fullName evidence="2">Serine/threonine-protein kinase RsbW</fullName>
        <ecNumber evidence="2">2.7.11.1</ecNumber>
    </submittedName>
</protein>
<sequence length="141" mass="15158">MTEVLASRSFRGPAAEDAIEAVHNGLDSLWRDVPFVDDMDQMTFTTAVIESASNIVQHAEPAGEQQVELGVETTVQPALLQARVSAYHAKPPFGPMEASTPDDNAESGRGLALIEALVTTVTFERQDGTNTWVLSRTSSQG</sequence>
<evidence type="ECO:0000313" key="3">
    <source>
        <dbReference type="Proteomes" id="UP001239267"/>
    </source>
</evidence>
<comment type="caution">
    <text evidence="2">The sequence shown here is derived from an EMBL/GenBank/DDBJ whole genome shotgun (WGS) entry which is preliminary data.</text>
</comment>
<dbReference type="Pfam" id="PF13581">
    <property type="entry name" value="HATPase_c_2"/>
    <property type="match status" value="1"/>
</dbReference>